<proteinExistence type="predicted"/>
<evidence type="ECO:0000313" key="1">
    <source>
        <dbReference type="EMBL" id="KNZ44182.1"/>
    </source>
</evidence>
<name>A0A0L6U752_9BASI</name>
<comment type="caution">
    <text evidence="1">The sequence shown here is derived from an EMBL/GenBank/DDBJ whole genome shotgun (WGS) entry which is preliminary data.</text>
</comment>
<evidence type="ECO:0000313" key="2">
    <source>
        <dbReference type="Proteomes" id="UP000037035"/>
    </source>
</evidence>
<keyword evidence="2" id="KW-1185">Reference proteome</keyword>
<dbReference type="EMBL" id="LAVV01015071">
    <property type="protein sequence ID" value="KNZ44182.1"/>
    <property type="molecule type" value="Genomic_DNA"/>
</dbReference>
<accession>A0A0L6U752</accession>
<dbReference type="AlphaFoldDB" id="A0A0L6U752"/>
<reference evidence="1 2" key="1">
    <citation type="submission" date="2015-08" db="EMBL/GenBank/DDBJ databases">
        <title>Next Generation Sequencing and Analysis of the Genome of Puccinia sorghi L Schw, the Causal Agent of Maize Common Rust.</title>
        <authorList>
            <person name="Rochi L."/>
            <person name="Burguener G."/>
            <person name="Darino M."/>
            <person name="Turjanski A."/>
            <person name="Kreff E."/>
            <person name="Dieguez M.J."/>
            <person name="Sacco F."/>
        </authorList>
    </citation>
    <scope>NUCLEOTIDE SEQUENCE [LARGE SCALE GENOMIC DNA]</scope>
    <source>
        <strain evidence="1 2">RO10H11247</strain>
    </source>
</reference>
<organism evidence="1 2">
    <name type="scientific">Puccinia sorghi</name>
    <dbReference type="NCBI Taxonomy" id="27349"/>
    <lineage>
        <taxon>Eukaryota</taxon>
        <taxon>Fungi</taxon>
        <taxon>Dikarya</taxon>
        <taxon>Basidiomycota</taxon>
        <taxon>Pucciniomycotina</taxon>
        <taxon>Pucciniomycetes</taxon>
        <taxon>Pucciniales</taxon>
        <taxon>Pucciniaceae</taxon>
        <taxon>Puccinia</taxon>
    </lineage>
</organism>
<gene>
    <name evidence="1" type="ORF">VP01_941g2</name>
</gene>
<dbReference type="Proteomes" id="UP000037035">
    <property type="component" value="Unassembled WGS sequence"/>
</dbReference>
<dbReference type="VEuPathDB" id="FungiDB:VP01_941g2"/>
<protein>
    <submittedName>
        <fullName evidence="1">Uncharacterized protein</fullName>
    </submittedName>
</protein>
<sequence>MSFAGNISNAPNYCFQFYHKQCHHPCCKANRGKNFECGWTHSSDHSSAQPVYSIRDINRPLSNLSLCILTPNPGSSHSHVSMLGKHHSHLLCYGHYESSLPCQHFWSPLFIPHTSCHALLVLLGICSVTYCQNSNLSTLSCSLSSLFPILIAHNLYSIFHTCPFSPYPSPSPVTVPAPVPSTCSCSCPQYLFLFLLPVLLCLCPLSRPPLDLGRGLSSFHYLTVFFINHPSKKTSPPSSSFTFVVTYSNYNTYHCVTHHLSLKFPCFLAAGSTNLSQLFIVAHICFVKGKKQRWKQYQPGNKTFNLTVVKSRLRIPFLMMDRKIKELMLAKTVPDMQECCQGTLSYTDPIMMLQCHIPPCDGLVP</sequence>